<evidence type="ECO:0000313" key="1">
    <source>
        <dbReference type="EMBL" id="KKU90214.1"/>
    </source>
</evidence>
<accession>A0A0G1U811</accession>
<reference evidence="1 2" key="1">
    <citation type="journal article" date="2015" name="Nature">
        <title>rRNA introns, odd ribosomes, and small enigmatic genomes across a large radiation of phyla.</title>
        <authorList>
            <person name="Brown C.T."/>
            <person name="Hug L.A."/>
            <person name="Thomas B.C."/>
            <person name="Sharon I."/>
            <person name="Castelle C.J."/>
            <person name="Singh A."/>
            <person name="Wilkins M.J."/>
            <person name="Williams K.H."/>
            <person name="Banfield J.F."/>
        </authorList>
    </citation>
    <scope>NUCLEOTIDE SEQUENCE [LARGE SCALE GENOMIC DNA]</scope>
</reference>
<proteinExistence type="predicted"/>
<dbReference type="EMBL" id="LCPB01000005">
    <property type="protein sequence ID" value="KKU90214.1"/>
    <property type="molecule type" value="Genomic_DNA"/>
</dbReference>
<organism evidence="1 2">
    <name type="scientific">Candidatus Wolfebacteria bacterium GW2011_GWA2_47_9b</name>
    <dbReference type="NCBI Taxonomy" id="1619005"/>
    <lineage>
        <taxon>Bacteria</taxon>
        <taxon>Candidatus Wolfeibacteriota</taxon>
    </lineage>
</organism>
<sequence length="104" mass="12126">MPDCVQLVWHENVLKFMGHEIRAAHTERRLINSAVMHHWVEYIRTTKKTSKERRAIVVGLDQLLSSMPNDEATLFSKLDVKTLRHYLEDPPRRICKKPLPIAAV</sequence>
<gene>
    <name evidence="1" type="ORF">UY19_C0005G0017</name>
</gene>
<dbReference type="AlphaFoldDB" id="A0A0G1U811"/>
<dbReference type="Proteomes" id="UP000033882">
    <property type="component" value="Unassembled WGS sequence"/>
</dbReference>
<protein>
    <submittedName>
        <fullName evidence="1">Uncharacterized protein</fullName>
    </submittedName>
</protein>
<name>A0A0G1U811_9BACT</name>
<comment type="caution">
    <text evidence="1">The sequence shown here is derived from an EMBL/GenBank/DDBJ whole genome shotgun (WGS) entry which is preliminary data.</text>
</comment>
<evidence type="ECO:0000313" key="2">
    <source>
        <dbReference type="Proteomes" id="UP000033882"/>
    </source>
</evidence>